<keyword evidence="1" id="KW-0460">Magnesium</keyword>
<dbReference type="Pfam" id="PF12804">
    <property type="entry name" value="NTP_transf_3"/>
    <property type="match status" value="1"/>
</dbReference>
<dbReference type="InterPro" id="IPR025877">
    <property type="entry name" value="MobA-like_NTP_Trfase"/>
</dbReference>
<evidence type="ECO:0000313" key="3">
    <source>
        <dbReference type="EMBL" id="PWQ95761.1"/>
    </source>
</evidence>
<reference evidence="3 4" key="1">
    <citation type="submission" date="2018-05" db="EMBL/GenBank/DDBJ databases">
        <title>Leucothrix arctica sp. nov., isolated from Arctic seawater.</title>
        <authorList>
            <person name="Choi A."/>
            <person name="Baek K."/>
        </authorList>
    </citation>
    <scope>NUCLEOTIDE SEQUENCE [LARGE SCALE GENOMIC DNA]</scope>
    <source>
        <strain evidence="3 4">IMCC9719</strain>
    </source>
</reference>
<organism evidence="3 4">
    <name type="scientific">Leucothrix arctica</name>
    <dbReference type="NCBI Taxonomy" id="1481894"/>
    <lineage>
        <taxon>Bacteria</taxon>
        <taxon>Pseudomonadati</taxon>
        <taxon>Pseudomonadota</taxon>
        <taxon>Gammaproteobacteria</taxon>
        <taxon>Thiotrichales</taxon>
        <taxon>Thiotrichaceae</taxon>
        <taxon>Leucothrix</taxon>
    </lineage>
</organism>
<accession>A0A317CCB6</accession>
<sequence>MNIANQYNTRETVGILLAAGQGRRFGGDKCLALLPDGAPMGLRAAQNLSAAVDTLVCVVRPDDWALITLFNNHGFRTVDCPDAALGMSASLKAGIIATPEAQGWVIALADMPLIQPATHQLLVNELREQGGIVRPTYADKAGHPVLFAQQYRDDLLALSGDSGAKAVLKRYQSQLRLLAVDDAGVLQDFDTKDSLLEI</sequence>
<dbReference type="AlphaFoldDB" id="A0A317CCB6"/>
<feature type="domain" description="MobA-like NTP transferase" evidence="2">
    <location>
        <begin position="14"/>
        <end position="171"/>
    </location>
</feature>
<keyword evidence="4" id="KW-1185">Reference proteome</keyword>
<evidence type="ECO:0000256" key="1">
    <source>
        <dbReference type="ARBA" id="ARBA00022842"/>
    </source>
</evidence>
<keyword evidence="3" id="KW-0808">Transferase</keyword>
<evidence type="ECO:0000259" key="2">
    <source>
        <dbReference type="Pfam" id="PF12804"/>
    </source>
</evidence>
<dbReference type="SUPFAM" id="SSF53448">
    <property type="entry name" value="Nucleotide-diphospho-sugar transferases"/>
    <property type="match status" value="1"/>
</dbReference>
<dbReference type="Proteomes" id="UP000245506">
    <property type="component" value="Unassembled WGS sequence"/>
</dbReference>
<dbReference type="InterPro" id="IPR029044">
    <property type="entry name" value="Nucleotide-diphossugar_trans"/>
</dbReference>
<dbReference type="EMBL" id="QGKL01000032">
    <property type="protein sequence ID" value="PWQ95761.1"/>
    <property type="molecule type" value="Genomic_DNA"/>
</dbReference>
<dbReference type="PANTHER" id="PTHR43777">
    <property type="entry name" value="MOLYBDENUM COFACTOR CYTIDYLYLTRANSFERASE"/>
    <property type="match status" value="1"/>
</dbReference>
<evidence type="ECO:0000313" key="4">
    <source>
        <dbReference type="Proteomes" id="UP000245506"/>
    </source>
</evidence>
<dbReference type="OrthoDB" id="5298023at2"/>
<name>A0A317CCB6_9GAMM</name>
<dbReference type="PANTHER" id="PTHR43777:SF1">
    <property type="entry name" value="MOLYBDENUM COFACTOR CYTIDYLYLTRANSFERASE"/>
    <property type="match status" value="1"/>
</dbReference>
<proteinExistence type="predicted"/>
<protein>
    <submittedName>
        <fullName evidence="3">Nucleotidyltransferase family protein</fullName>
    </submittedName>
</protein>
<dbReference type="GO" id="GO:0016779">
    <property type="term" value="F:nucleotidyltransferase activity"/>
    <property type="evidence" value="ECO:0007669"/>
    <property type="project" value="UniProtKB-ARBA"/>
</dbReference>
<gene>
    <name evidence="3" type="ORF">DKT75_12025</name>
</gene>
<comment type="caution">
    <text evidence="3">The sequence shown here is derived from an EMBL/GenBank/DDBJ whole genome shotgun (WGS) entry which is preliminary data.</text>
</comment>
<dbReference type="CDD" id="cd04182">
    <property type="entry name" value="GT_2_like_f"/>
    <property type="match status" value="1"/>
</dbReference>
<dbReference type="Gene3D" id="3.90.550.10">
    <property type="entry name" value="Spore Coat Polysaccharide Biosynthesis Protein SpsA, Chain A"/>
    <property type="match status" value="1"/>
</dbReference>